<dbReference type="SUPFAM" id="SSF57196">
    <property type="entry name" value="EGF/Laminin"/>
    <property type="match status" value="1"/>
</dbReference>
<comment type="caution">
    <text evidence="16">The sequence shown here is derived from an EMBL/GenBank/DDBJ whole genome shotgun (WGS) entry which is preliminary data.</text>
</comment>
<dbReference type="OrthoDB" id="302728at2759"/>
<dbReference type="PROSITE" id="PS50234">
    <property type="entry name" value="VWFA"/>
    <property type="match status" value="1"/>
</dbReference>
<keyword evidence="10" id="KW-0325">Glycoprotein</keyword>
<dbReference type="Gene3D" id="2.10.25.10">
    <property type="entry name" value="Laminin"/>
    <property type="match status" value="2"/>
</dbReference>
<dbReference type="GO" id="GO:0019706">
    <property type="term" value="F:protein-cysteine S-palmitoyltransferase activity"/>
    <property type="evidence" value="ECO:0007669"/>
    <property type="project" value="UniProtKB-EC"/>
</dbReference>
<dbReference type="InterPro" id="IPR002035">
    <property type="entry name" value="VWF_A"/>
</dbReference>
<dbReference type="Proteomes" id="UP000683360">
    <property type="component" value="Unassembled WGS sequence"/>
</dbReference>
<feature type="disulfide bond" evidence="12">
    <location>
        <begin position="464"/>
        <end position="473"/>
    </location>
</feature>
<dbReference type="PROSITE" id="PS00022">
    <property type="entry name" value="EGF_1"/>
    <property type="match status" value="2"/>
</dbReference>
<keyword evidence="2 12" id="KW-0245">EGF-like domain</keyword>
<dbReference type="AlphaFoldDB" id="A0A8S3V4C8"/>
<feature type="transmembrane region" description="Helical" evidence="13">
    <location>
        <begin position="46"/>
        <end position="66"/>
    </location>
</feature>
<dbReference type="EC" id="2.3.1.225" evidence="13"/>
<dbReference type="InterPro" id="IPR036465">
    <property type="entry name" value="vWFA_dom_sf"/>
</dbReference>
<keyword evidence="7 13" id="KW-1133">Transmembrane helix</keyword>
<proteinExistence type="inferred from homology"/>
<reference evidence="16" key="1">
    <citation type="submission" date="2021-03" db="EMBL/GenBank/DDBJ databases">
        <authorList>
            <person name="Bekaert M."/>
        </authorList>
    </citation>
    <scope>NUCLEOTIDE SEQUENCE</scope>
</reference>
<dbReference type="InterPro" id="IPR000742">
    <property type="entry name" value="EGF"/>
</dbReference>
<keyword evidence="11 13" id="KW-0012">Acyltransferase</keyword>
<dbReference type="Pfam" id="PF01529">
    <property type="entry name" value="DHHC"/>
    <property type="match status" value="1"/>
</dbReference>
<dbReference type="FunFam" id="2.10.25.10:FF:000143">
    <property type="entry name" value="Protein crumbs 1"/>
    <property type="match status" value="1"/>
</dbReference>
<dbReference type="SUPFAM" id="SSF53300">
    <property type="entry name" value="vWA-like"/>
    <property type="match status" value="1"/>
</dbReference>
<feature type="domain" description="EGF-like" evidence="14">
    <location>
        <begin position="476"/>
        <end position="512"/>
    </location>
</feature>
<evidence type="ECO:0000256" key="4">
    <source>
        <dbReference type="ARBA" id="ARBA00022692"/>
    </source>
</evidence>
<feature type="disulfide bond" evidence="12">
    <location>
        <begin position="502"/>
        <end position="511"/>
    </location>
</feature>
<dbReference type="SMART" id="SM00179">
    <property type="entry name" value="EGF_CA"/>
    <property type="match status" value="2"/>
</dbReference>
<comment type="domain">
    <text evidence="13">The DHHC domain is required for palmitoyltransferase activity.</text>
</comment>
<keyword evidence="6" id="KW-0677">Repeat</keyword>
<name>A0A8S3V4C8_MYTED</name>
<dbReference type="PROSITE" id="PS50026">
    <property type="entry name" value="EGF_3"/>
    <property type="match status" value="2"/>
</dbReference>
<dbReference type="Pfam" id="PF00008">
    <property type="entry name" value="EGF"/>
    <property type="match status" value="2"/>
</dbReference>
<feature type="domain" description="EGF-like" evidence="14">
    <location>
        <begin position="438"/>
        <end position="474"/>
    </location>
</feature>
<evidence type="ECO:0000256" key="12">
    <source>
        <dbReference type="PROSITE-ProRule" id="PRU00076"/>
    </source>
</evidence>
<evidence type="ECO:0000256" key="8">
    <source>
        <dbReference type="ARBA" id="ARBA00023136"/>
    </source>
</evidence>
<keyword evidence="17" id="KW-1185">Reference proteome</keyword>
<keyword evidence="8 13" id="KW-0472">Membrane</keyword>
<organism evidence="16 17">
    <name type="scientific">Mytilus edulis</name>
    <name type="common">Blue mussel</name>
    <dbReference type="NCBI Taxonomy" id="6550"/>
    <lineage>
        <taxon>Eukaryota</taxon>
        <taxon>Metazoa</taxon>
        <taxon>Spiralia</taxon>
        <taxon>Lophotrochozoa</taxon>
        <taxon>Mollusca</taxon>
        <taxon>Bivalvia</taxon>
        <taxon>Autobranchia</taxon>
        <taxon>Pteriomorphia</taxon>
        <taxon>Mytilida</taxon>
        <taxon>Mytiloidea</taxon>
        <taxon>Mytilidae</taxon>
        <taxon>Mytilinae</taxon>
        <taxon>Mytilus</taxon>
    </lineage>
</organism>
<feature type="transmembrane region" description="Helical" evidence="13">
    <location>
        <begin position="202"/>
        <end position="221"/>
    </location>
</feature>
<comment type="similarity">
    <text evidence="13">Belongs to the DHHC palmitoyltransferase family.</text>
</comment>
<evidence type="ECO:0000256" key="9">
    <source>
        <dbReference type="ARBA" id="ARBA00023157"/>
    </source>
</evidence>
<dbReference type="SMART" id="SM00181">
    <property type="entry name" value="EGF"/>
    <property type="match status" value="2"/>
</dbReference>
<evidence type="ECO:0000256" key="7">
    <source>
        <dbReference type="ARBA" id="ARBA00022989"/>
    </source>
</evidence>
<sequence length="667" mass="77287">MATVRINMSKPEEELADKPYRELSFMEKVKSRRNKSSESTKAFKQFCRILFTFQSTTQLYVFLVYILPGLFEDGWTQYWMKVLAVFLCLEWLINYFCTVLYSTDFQKTRDSPTVHMKERWENPPEYFESYASESTLSNGHATEVMNIQHDNGELPFTFCEKCKIDIPPRTHHCDICKTCILKRDHHCYFAGTCIGFRNQRYFYVWAFYSIWVGSLGFYFTVEYLKEFYSPYSWTDFIPVVAFYRWVSGTENMSFHIVLLILHLYLELMCAIFGMIYFSGQTMFVARNMTMFEFVKKIKVKSKNSLNQNYRSVFGDFWALNFLFPMTILFKQRENGITWDGLKIDYNKFFDTNHAALDDPWKIQRNEAHSFLKVSTRNKRSDPACDYEEGYCEHNKQSCMIHYEDSREYSCAQDNPCSSTQVCILTTPCPKHFVKGCRDINECASNPCAHGGSCTDHLNRYTCSCVPRYIGSNCQTDFDECHSNPCMNTGSCNNLINSYSCDCTGRYDGDVCQTDCRPGPADIVFIIDTSSSLETNINRSLGFITEFIKRIPIGTDDFQMLTNKSFGSRRISSYIIMLYDGLSTDSNNAVHEAMLINSIGGRVITVAVGQSISYSEMLLISRKQYYTFSTSFFDDMLNNILKETVPENCTGRTDILSNVSLMIRQSYS</sequence>
<comment type="subcellular location">
    <subcellularLocation>
        <location evidence="1">Membrane</location>
        <topology evidence="1">Multi-pass membrane protein</topology>
    </subcellularLocation>
</comment>
<evidence type="ECO:0000256" key="13">
    <source>
        <dbReference type="RuleBase" id="RU079119"/>
    </source>
</evidence>
<dbReference type="InterPro" id="IPR000152">
    <property type="entry name" value="EGF-type_Asp/Asn_hydroxyl_site"/>
</dbReference>
<evidence type="ECO:0000256" key="6">
    <source>
        <dbReference type="ARBA" id="ARBA00022737"/>
    </source>
</evidence>
<accession>A0A8S3V4C8</accession>
<comment type="catalytic activity">
    <reaction evidence="13">
        <text>L-cysteinyl-[protein] + hexadecanoyl-CoA = S-hexadecanoyl-L-cysteinyl-[protein] + CoA</text>
        <dbReference type="Rhea" id="RHEA:36683"/>
        <dbReference type="Rhea" id="RHEA-COMP:10131"/>
        <dbReference type="Rhea" id="RHEA-COMP:11032"/>
        <dbReference type="ChEBI" id="CHEBI:29950"/>
        <dbReference type="ChEBI" id="CHEBI:57287"/>
        <dbReference type="ChEBI" id="CHEBI:57379"/>
        <dbReference type="ChEBI" id="CHEBI:74151"/>
        <dbReference type="EC" id="2.3.1.225"/>
    </reaction>
</comment>
<dbReference type="PROSITE" id="PS00010">
    <property type="entry name" value="ASX_HYDROXYL"/>
    <property type="match status" value="2"/>
</dbReference>
<keyword evidence="5" id="KW-0732">Signal</keyword>
<evidence type="ECO:0000256" key="3">
    <source>
        <dbReference type="ARBA" id="ARBA00022679"/>
    </source>
</evidence>
<evidence type="ECO:0000256" key="2">
    <source>
        <dbReference type="ARBA" id="ARBA00022536"/>
    </source>
</evidence>
<comment type="caution">
    <text evidence="12">Lacks conserved residue(s) required for the propagation of feature annotation.</text>
</comment>
<dbReference type="InterPro" id="IPR001594">
    <property type="entry name" value="Palmitoyltrfase_DHHC"/>
</dbReference>
<dbReference type="GO" id="GO:0005509">
    <property type="term" value="F:calcium ion binding"/>
    <property type="evidence" value="ECO:0007669"/>
    <property type="project" value="InterPro"/>
</dbReference>
<feature type="transmembrane region" description="Helical" evidence="13">
    <location>
        <begin position="252"/>
        <end position="277"/>
    </location>
</feature>
<dbReference type="PROSITE" id="PS50216">
    <property type="entry name" value="DHHC"/>
    <property type="match status" value="1"/>
</dbReference>
<dbReference type="InterPro" id="IPR001881">
    <property type="entry name" value="EGF-like_Ca-bd_dom"/>
</dbReference>
<evidence type="ECO:0000313" key="16">
    <source>
        <dbReference type="EMBL" id="CAG2251213.1"/>
    </source>
</evidence>
<feature type="domain" description="VWFA" evidence="15">
    <location>
        <begin position="534"/>
        <end position="644"/>
    </location>
</feature>
<gene>
    <name evidence="16" type="ORF">MEDL_62880</name>
</gene>
<feature type="transmembrane region" description="Helical" evidence="13">
    <location>
        <begin position="78"/>
        <end position="101"/>
    </location>
</feature>
<dbReference type="FunFam" id="2.10.25.10:FF:000122">
    <property type="entry name" value="Protein crumbs homolog 2"/>
    <property type="match status" value="1"/>
</dbReference>
<dbReference type="PROSITE" id="PS01187">
    <property type="entry name" value="EGF_CA"/>
    <property type="match status" value="2"/>
</dbReference>
<dbReference type="CDD" id="cd00054">
    <property type="entry name" value="EGF_CA"/>
    <property type="match status" value="2"/>
</dbReference>
<dbReference type="PANTHER" id="PTHR12246">
    <property type="entry name" value="PALMITOYLTRANSFERASE ZDHHC16"/>
    <property type="match status" value="1"/>
</dbReference>
<dbReference type="InterPro" id="IPR039859">
    <property type="entry name" value="PFA4/ZDH16/20/ERF2-like"/>
</dbReference>
<dbReference type="EMBL" id="CAJPWZ010003079">
    <property type="protein sequence ID" value="CAG2251213.1"/>
    <property type="molecule type" value="Genomic_DNA"/>
</dbReference>
<evidence type="ECO:0000256" key="5">
    <source>
        <dbReference type="ARBA" id="ARBA00022729"/>
    </source>
</evidence>
<evidence type="ECO:0000256" key="11">
    <source>
        <dbReference type="ARBA" id="ARBA00023315"/>
    </source>
</evidence>
<evidence type="ECO:0000256" key="1">
    <source>
        <dbReference type="ARBA" id="ARBA00004141"/>
    </source>
</evidence>
<evidence type="ECO:0000313" key="17">
    <source>
        <dbReference type="Proteomes" id="UP000683360"/>
    </source>
</evidence>
<keyword evidence="9 12" id="KW-1015">Disulfide bond</keyword>
<evidence type="ECO:0000256" key="10">
    <source>
        <dbReference type="ARBA" id="ARBA00023180"/>
    </source>
</evidence>
<dbReference type="GO" id="GO:0016020">
    <property type="term" value="C:membrane"/>
    <property type="evidence" value="ECO:0007669"/>
    <property type="project" value="UniProtKB-SubCell"/>
</dbReference>
<keyword evidence="3 13" id="KW-0808">Transferase</keyword>
<dbReference type="InterPro" id="IPR018097">
    <property type="entry name" value="EGF_Ca-bd_CS"/>
</dbReference>
<evidence type="ECO:0000259" key="15">
    <source>
        <dbReference type="PROSITE" id="PS50234"/>
    </source>
</evidence>
<evidence type="ECO:0000259" key="14">
    <source>
        <dbReference type="PROSITE" id="PS50026"/>
    </source>
</evidence>
<dbReference type="Gene3D" id="3.40.50.410">
    <property type="entry name" value="von Willebrand factor, type A domain"/>
    <property type="match status" value="2"/>
</dbReference>
<keyword evidence="4 13" id="KW-0812">Transmembrane</keyword>
<protein>
    <recommendedName>
        <fullName evidence="13">Palmitoyltransferase</fullName>
        <ecNumber evidence="13">2.3.1.225</ecNumber>
    </recommendedName>
</protein>